<dbReference type="Proteomes" id="UP000294299">
    <property type="component" value="Chromosome NFRAN"/>
</dbReference>
<dbReference type="InterPro" id="IPR011604">
    <property type="entry name" value="PDDEXK-like_dom_sf"/>
</dbReference>
<sequence length="274" mass="32101">MTIVIRSDQDFTTLLQSSLRARYEKRRRTEDEAVHVSDILPSSCLRKQYYGRKFPDYEMITDESIHHFIRGESSEFVITDLANMGVAQADLEFDGLIAHPDILDRDVIIELKDTQSTVRLDITDQRFRSYLRQLLYYLTITGIEKGIISIRYSNREMRWIKSDEKGDYFFRPFDGKGPRIESWSVLLPKDDIARELLKNEMIRRKNLFVKALNQNDVSILPRINRNLRNSKCMHCVFYDKCMNVDGETDLAAKMADEIDLLDIPGLVDFKPFLK</sequence>
<proteinExistence type="predicted"/>
<gene>
    <name evidence="1" type="ORF">NFRAN_1139</name>
</gene>
<evidence type="ECO:0000313" key="1">
    <source>
        <dbReference type="EMBL" id="VFJ13461.1"/>
    </source>
</evidence>
<dbReference type="Gene3D" id="3.90.320.10">
    <property type="match status" value="1"/>
</dbReference>
<dbReference type="EMBL" id="LR216287">
    <property type="protein sequence ID" value="VFJ13461.1"/>
    <property type="molecule type" value="Genomic_DNA"/>
</dbReference>
<evidence type="ECO:0008006" key="3">
    <source>
        <dbReference type="Google" id="ProtNLM"/>
    </source>
</evidence>
<dbReference type="KEGG" id="nfn:NFRAN_1139"/>
<keyword evidence="2" id="KW-1185">Reference proteome</keyword>
<dbReference type="RefSeq" id="WP_134483378.1">
    <property type="nucleotide sequence ID" value="NZ_LR216287.1"/>
</dbReference>
<reference evidence="1 2" key="1">
    <citation type="submission" date="2019-02" db="EMBL/GenBank/DDBJ databases">
        <authorList>
            <person name="Lehtovirta-Morley E L."/>
        </authorList>
    </citation>
    <scope>NUCLEOTIDE SEQUENCE [LARGE SCALE GENOMIC DNA]</scope>
    <source>
        <strain evidence="1">NFRAN1</strain>
    </source>
</reference>
<dbReference type="OrthoDB" id="7370at2157"/>
<dbReference type="GeneID" id="39420558"/>
<protein>
    <recommendedName>
        <fullName evidence="3">PD-(D/E)XK endonuclease-like domain-containing protein</fullName>
    </recommendedName>
</protein>
<dbReference type="AlphaFoldDB" id="A0A484I8D7"/>
<name>A0A484I8D7_9ARCH</name>
<accession>A0A484I8D7</accession>
<organism evidence="1 2">
    <name type="scientific">Candidatus Nitrosocosmicus franklandianus</name>
    <dbReference type="NCBI Taxonomy" id="1798806"/>
    <lineage>
        <taxon>Archaea</taxon>
        <taxon>Nitrososphaerota</taxon>
        <taxon>Nitrososphaeria</taxon>
        <taxon>Nitrososphaerales</taxon>
        <taxon>Nitrososphaeraceae</taxon>
        <taxon>Candidatus Nitrosocosmicus</taxon>
    </lineage>
</organism>
<evidence type="ECO:0000313" key="2">
    <source>
        <dbReference type="Proteomes" id="UP000294299"/>
    </source>
</evidence>